<accession>A0A3B4BA76</accession>
<dbReference type="Gene3D" id="3.40.50.150">
    <property type="entry name" value="Vaccinia Virus protein VP39"/>
    <property type="match status" value="1"/>
</dbReference>
<dbReference type="PANTHER" id="PTHR10259:SF11">
    <property type="entry name" value="THIOPURINE S-METHYLTRANSFERASE"/>
    <property type="match status" value="1"/>
</dbReference>
<comment type="subcellular location">
    <subcellularLocation>
        <location evidence="2">Cytoplasm</location>
    </subcellularLocation>
</comment>
<evidence type="ECO:0000256" key="2">
    <source>
        <dbReference type="ARBA" id="ARBA00004496"/>
    </source>
</evidence>
<proteinExistence type="inferred from homology"/>
<evidence type="ECO:0000256" key="8">
    <source>
        <dbReference type="ARBA" id="ARBA00022691"/>
    </source>
</evidence>
<evidence type="ECO:0000256" key="5">
    <source>
        <dbReference type="ARBA" id="ARBA00022490"/>
    </source>
</evidence>
<dbReference type="SUPFAM" id="SSF53335">
    <property type="entry name" value="S-adenosyl-L-methionine-dependent methyltransferases"/>
    <property type="match status" value="1"/>
</dbReference>
<keyword evidence="6" id="KW-0489">Methyltransferase</keyword>
<dbReference type="InterPro" id="IPR008854">
    <property type="entry name" value="TPMT"/>
</dbReference>
<dbReference type="GO" id="GO:0008119">
    <property type="term" value="F:thiopurine S-methyltransferase activity"/>
    <property type="evidence" value="ECO:0007669"/>
    <property type="project" value="UniProtKB-EC"/>
</dbReference>
<feature type="signal peptide" evidence="9">
    <location>
        <begin position="1"/>
        <end position="30"/>
    </location>
</feature>
<organism evidence="10 11">
    <name type="scientific">Periophthalmus magnuspinnatus</name>
    <dbReference type="NCBI Taxonomy" id="409849"/>
    <lineage>
        <taxon>Eukaryota</taxon>
        <taxon>Metazoa</taxon>
        <taxon>Chordata</taxon>
        <taxon>Craniata</taxon>
        <taxon>Vertebrata</taxon>
        <taxon>Euteleostomi</taxon>
        <taxon>Actinopterygii</taxon>
        <taxon>Neopterygii</taxon>
        <taxon>Teleostei</taxon>
        <taxon>Neoteleostei</taxon>
        <taxon>Acanthomorphata</taxon>
        <taxon>Gobiaria</taxon>
        <taxon>Gobiiformes</taxon>
        <taxon>Gobioidei</taxon>
        <taxon>Gobiidae</taxon>
        <taxon>Oxudercinae</taxon>
        <taxon>Periophthalmus</taxon>
    </lineage>
</organism>
<evidence type="ECO:0000256" key="4">
    <source>
        <dbReference type="ARBA" id="ARBA00011905"/>
    </source>
</evidence>
<dbReference type="PANTHER" id="PTHR10259">
    <property type="entry name" value="THIOPURINE S-METHYLTRANSFERASE"/>
    <property type="match status" value="1"/>
</dbReference>
<reference evidence="10" key="2">
    <citation type="submission" date="2025-09" db="UniProtKB">
        <authorList>
            <consortium name="Ensembl"/>
        </authorList>
    </citation>
    <scope>IDENTIFICATION</scope>
</reference>
<dbReference type="FunFam" id="3.40.50.150:FF:000101">
    <property type="entry name" value="Thiopurine S-methyltransferase"/>
    <property type="match status" value="1"/>
</dbReference>
<evidence type="ECO:0000313" key="10">
    <source>
        <dbReference type="Ensembl" id="ENSPMGP00000025431.1"/>
    </source>
</evidence>
<dbReference type="InterPro" id="IPR029063">
    <property type="entry name" value="SAM-dependent_MTases_sf"/>
</dbReference>
<name>A0A3B4BA76_9GOBI</name>
<protein>
    <recommendedName>
        <fullName evidence="4">thiopurine S-methyltransferase</fullName>
        <ecNumber evidence="4">2.1.1.67</ecNumber>
    </recommendedName>
</protein>
<dbReference type="PROSITE" id="PS51585">
    <property type="entry name" value="SAM_MT_TPMT"/>
    <property type="match status" value="1"/>
</dbReference>
<evidence type="ECO:0000256" key="7">
    <source>
        <dbReference type="ARBA" id="ARBA00022679"/>
    </source>
</evidence>
<evidence type="ECO:0000256" key="6">
    <source>
        <dbReference type="ARBA" id="ARBA00022603"/>
    </source>
</evidence>
<evidence type="ECO:0000256" key="3">
    <source>
        <dbReference type="ARBA" id="ARBA00008145"/>
    </source>
</evidence>
<reference evidence="10" key="1">
    <citation type="submission" date="2025-08" db="UniProtKB">
        <authorList>
            <consortium name="Ensembl"/>
        </authorList>
    </citation>
    <scope>IDENTIFICATION</scope>
</reference>
<dbReference type="GO" id="GO:0032259">
    <property type="term" value="P:methylation"/>
    <property type="evidence" value="ECO:0007669"/>
    <property type="project" value="UniProtKB-KW"/>
</dbReference>
<comment type="similarity">
    <text evidence="3">Belongs to the class I-like SAM-binding methyltransferase superfamily. TPMT family.</text>
</comment>
<dbReference type="EC" id="2.1.1.67" evidence="4"/>
<keyword evidence="5" id="KW-0963">Cytoplasm</keyword>
<keyword evidence="9" id="KW-0732">Signal</keyword>
<dbReference type="Ensembl" id="ENSPMGT00000027084.1">
    <property type="protein sequence ID" value="ENSPMGP00000025431.1"/>
    <property type="gene ID" value="ENSPMGG00000020519.1"/>
</dbReference>
<keyword evidence="7" id="KW-0808">Transferase</keyword>
<dbReference type="AlphaFoldDB" id="A0A3B4BA76"/>
<dbReference type="Proteomes" id="UP000261520">
    <property type="component" value="Unplaced"/>
</dbReference>
<comment type="catalytic activity">
    <reaction evidence="1">
        <text>S-adenosyl-L-methionine + a thiopurine = S-adenosyl-L-homocysteine + a thiopurine S-methylether.</text>
        <dbReference type="EC" id="2.1.1.67"/>
    </reaction>
</comment>
<dbReference type="STRING" id="409849.ENSPMGP00000025431"/>
<keyword evidence="8" id="KW-0949">S-adenosyl-L-methionine</keyword>
<dbReference type="GO" id="GO:0005737">
    <property type="term" value="C:cytoplasm"/>
    <property type="evidence" value="ECO:0007669"/>
    <property type="project" value="UniProtKB-SubCell"/>
</dbReference>
<evidence type="ECO:0000313" key="11">
    <source>
        <dbReference type="Proteomes" id="UP000261520"/>
    </source>
</evidence>
<evidence type="ECO:0000256" key="9">
    <source>
        <dbReference type="SAM" id="SignalP"/>
    </source>
</evidence>
<keyword evidence="11" id="KW-1185">Reference proteome</keyword>
<sequence length="271" mass="30566">MLYSAPLIFYKARLLLLSLLLLQLHPFSFAYVRPGRRATVYKETPSLPSPHTLPAAPLFLGEQGVSSPAERPSPSCCCTLYPLCCLQLNRRESNMSNPQENQFTNLEEWVTSWEKGQTGFHEINIDKVLAGRTGVKFFFPLCGKAVDMKWLADMGHTVVGVEISEKAIREFFEESKMSYSEEPVPTIPGAKVFRNTEKTVSLYQCDISSFSSSLEGQFGAIWDRGAFVVINLKDRAKYAALMVSLMAPDCRFLLDTMLYNPERYSGIFPFL</sequence>
<feature type="chain" id="PRO_5017178147" description="thiopurine S-methyltransferase" evidence="9">
    <location>
        <begin position="31"/>
        <end position="271"/>
    </location>
</feature>
<dbReference type="Pfam" id="PF05724">
    <property type="entry name" value="TPMT"/>
    <property type="match status" value="1"/>
</dbReference>
<evidence type="ECO:0000256" key="1">
    <source>
        <dbReference type="ARBA" id="ARBA00000903"/>
    </source>
</evidence>